<name>A0A0E3ZBX6_9BACT</name>
<dbReference type="EMBL" id="CP009621">
    <property type="protein sequence ID" value="AKD02104.1"/>
    <property type="molecule type" value="Genomic_DNA"/>
</dbReference>
<dbReference type="NCBIfam" id="TIGR03696">
    <property type="entry name" value="Rhs_assc_core"/>
    <property type="match status" value="1"/>
</dbReference>
<keyword evidence="2" id="KW-1185">Reference proteome</keyword>
<dbReference type="PATRIC" id="fig|400092.3.peg.404"/>
<sequence>MDYGARMYDAQIGRWHVVDPLGEKGRRWSPYNYAFDNPIRFIDPDGMWGDDIIGKLVSTATNYAVKKATEAATAVVRATVESTREFISNLETSPYVEVNGGTTVGKRMAGEIKGYGADINVESVDHATLSIEIDKDGVNYEGYRLNKTSTSKTTSGGKVGVPVYGLGVEGSYQEETVTNSKSGEVVSTKKEGGAAVGVPGVVAESKISREETATTRSSTLRVGVAHGATIAIGAGFGYNIGFGIKITSKTNNDD</sequence>
<dbReference type="KEGG" id="pko:PKOR_01795"/>
<dbReference type="Proteomes" id="UP000033109">
    <property type="component" value="Chromosome"/>
</dbReference>
<evidence type="ECO:0000313" key="1">
    <source>
        <dbReference type="EMBL" id="AKD02104.1"/>
    </source>
</evidence>
<protein>
    <recommendedName>
        <fullName evidence="3">RHS repeat-associated core domain-containing protein</fullName>
    </recommendedName>
</protein>
<accession>A0A0E3ZBX6</accession>
<dbReference type="InterPro" id="IPR022385">
    <property type="entry name" value="Rhs_assc_core"/>
</dbReference>
<gene>
    <name evidence="1" type="ORF">PKOR_01795</name>
</gene>
<dbReference type="STRING" id="400092.PKOR_01795"/>
<evidence type="ECO:0000313" key="2">
    <source>
        <dbReference type="Proteomes" id="UP000033109"/>
    </source>
</evidence>
<evidence type="ECO:0008006" key="3">
    <source>
        <dbReference type="Google" id="ProtNLM"/>
    </source>
</evidence>
<dbReference type="AlphaFoldDB" id="A0A0E3ZBX6"/>
<organism evidence="1 2">
    <name type="scientific">Pontibacter korlensis</name>
    <dbReference type="NCBI Taxonomy" id="400092"/>
    <lineage>
        <taxon>Bacteria</taxon>
        <taxon>Pseudomonadati</taxon>
        <taxon>Bacteroidota</taxon>
        <taxon>Cytophagia</taxon>
        <taxon>Cytophagales</taxon>
        <taxon>Hymenobacteraceae</taxon>
        <taxon>Pontibacter</taxon>
    </lineage>
</organism>
<reference evidence="1 2" key="1">
    <citation type="journal article" date="2015" name="Sci. Rep.">
        <title>Unraveling adaptation of Pontibacter korlensis to radiation and infertility in desert through complete genome and comparative transcriptomic analysis.</title>
        <authorList>
            <person name="Dai J."/>
            <person name="Dai W."/>
            <person name="Qiu C."/>
            <person name="Yang Z."/>
            <person name="Zhang Y."/>
            <person name="Zhou M."/>
            <person name="Zhang L."/>
            <person name="Fang C."/>
            <person name="Gao Q."/>
            <person name="Yang Q."/>
            <person name="Li X."/>
            <person name="Wang Z."/>
            <person name="Wang Z."/>
            <person name="Jia Z."/>
            <person name="Chen X."/>
        </authorList>
    </citation>
    <scope>NUCLEOTIDE SEQUENCE [LARGE SCALE GENOMIC DNA]</scope>
    <source>
        <strain evidence="1 2">X14-1T</strain>
    </source>
</reference>
<proteinExistence type="predicted"/>
<dbReference type="HOGENOM" id="CLU_1093524_0_0_10"/>
<dbReference type="Gene3D" id="2.180.10.10">
    <property type="entry name" value="RHS repeat-associated core"/>
    <property type="match status" value="1"/>
</dbReference>